<dbReference type="GO" id="GO:0009311">
    <property type="term" value="P:oligosaccharide metabolic process"/>
    <property type="evidence" value="ECO:0007669"/>
    <property type="project" value="TreeGrafter"/>
</dbReference>
<proteinExistence type="inferred from homology"/>
<dbReference type="GO" id="GO:0004557">
    <property type="term" value="F:alpha-galactosidase activity"/>
    <property type="evidence" value="ECO:0007669"/>
    <property type="project" value="TreeGrafter"/>
</dbReference>
<dbReference type="PANTHER" id="PTHR11452:SF25">
    <property type="entry name" value="ALPHA-N-ACETYLGALACTOSAMINIDASE"/>
    <property type="match status" value="1"/>
</dbReference>
<reference evidence="5" key="1">
    <citation type="submission" date="2025-08" db="UniProtKB">
        <authorList>
            <consortium name="RefSeq"/>
        </authorList>
    </citation>
    <scope>IDENTIFICATION</scope>
</reference>
<keyword evidence="4" id="KW-1185">Reference proteome</keyword>
<accession>A0A3Q0IR75</accession>
<dbReference type="PaxDb" id="121845-A0A3Q0IR75"/>
<dbReference type="Gene3D" id="3.20.20.70">
    <property type="entry name" value="Aldolase class I"/>
    <property type="match status" value="1"/>
</dbReference>
<name>A0A3Q0IR75_DIACI</name>
<dbReference type="PANTHER" id="PTHR11452">
    <property type="entry name" value="ALPHA-GALACTOSIDASE/ALPHA-N-ACETYLGALACTOSAMINIDASE"/>
    <property type="match status" value="1"/>
</dbReference>
<evidence type="ECO:0000313" key="4">
    <source>
        <dbReference type="Proteomes" id="UP000079169"/>
    </source>
</evidence>
<gene>
    <name evidence="5" type="primary">LOC113467045</name>
</gene>
<dbReference type="RefSeq" id="XP_026678762.1">
    <property type="nucleotide sequence ID" value="XM_026822961.1"/>
</dbReference>
<keyword evidence="2" id="KW-0378">Hydrolase</keyword>
<organism evidence="4 5">
    <name type="scientific">Diaphorina citri</name>
    <name type="common">Asian citrus psyllid</name>
    <dbReference type="NCBI Taxonomy" id="121845"/>
    <lineage>
        <taxon>Eukaryota</taxon>
        <taxon>Metazoa</taxon>
        <taxon>Ecdysozoa</taxon>
        <taxon>Arthropoda</taxon>
        <taxon>Hexapoda</taxon>
        <taxon>Insecta</taxon>
        <taxon>Pterygota</taxon>
        <taxon>Neoptera</taxon>
        <taxon>Paraneoptera</taxon>
        <taxon>Hemiptera</taxon>
        <taxon>Sternorrhyncha</taxon>
        <taxon>Psylloidea</taxon>
        <taxon>Psyllidae</taxon>
        <taxon>Diaphorininae</taxon>
        <taxon>Diaphorina</taxon>
    </lineage>
</organism>
<dbReference type="InterPro" id="IPR017853">
    <property type="entry name" value="GH"/>
</dbReference>
<dbReference type="InterPro" id="IPR002241">
    <property type="entry name" value="Glyco_hydro_27"/>
</dbReference>
<protein>
    <submittedName>
        <fullName evidence="5">Alpha-N-acetylgalactosaminidase-like</fullName>
    </submittedName>
</protein>
<dbReference type="STRING" id="121845.A0A3Q0IR75"/>
<dbReference type="KEGG" id="dci:113467045"/>
<dbReference type="InterPro" id="IPR013785">
    <property type="entry name" value="Aldolase_TIM"/>
</dbReference>
<dbReference type="AlphaFoldDB" id="A0A3Q0IR75"/>
<sequence>MTGDKLLASSHYPDTQSVGGQINFTNLVEVCNLWRNYDDIDDSWYSVTTIANYFALKQDLWTKYAGPGHWNDPDMVR</sequence>
<evidence type="ECO:0000256" key="2">
    <source>
        <dbReference type="ARBA" id="ARBA00022801"/>
    </source>
</evidence>
<dbReference type="GO" id="GO:0005737">
    <property type="term" value="C:cytoplasm"/>
    <property type="evidence" value="ECO:0007669"/>
    <property type="project" value="TreeGrafter"/>
</dbReference>
<evidence type="ECO:0000256" key="1">
    <source>
        <dbReference type="ARBA" id="ARBA00009743"/>
    </source>
</evidence>
<dbReference type="Proteomes" id="UP000079169">
    <property type="component" value="Unplaced"/>
</dbReference>
<dbReference type="GO" id="GO:0016139">
    <property type="term" value="P:glycoside catabolic process"/>
    <property type="evidence" value="ECO:0007669"/>
    <property type="project" value="TreeGrafter"/>
</dbReference>
<dbReference type="Pfam" id="PF16499">
    <property type="entry name" value="Melibiase_2"/>
    <property type="match status" value="1"/>
</dbReference>
<evidence type="ECO:0000256" key="3">
    <source>
        <dbReference type="ARBA" id="ARBA00023295"/>
    </source>
</evidence>
<comment type="similarity">
    <text evidence="1">Belongs to the glycosyl hydrolase 27 family.</text>
</comment>
<dbReference type="SUPFAM" id="SSF51445">
    <property type="entry name" value="(Trans)glycosidases"/>
    <property type="match status" value="1"/>
</dbReference>
<keyword evidence="3" id="KW-0326">Glycosidase</keyword>
<dbReference type="GeneID" id="113467045"/>
<evidence type="ECO:0000313" key="5">
    <source>
        <dbReference type="RefSeq" id="XP_026678762.1"/>
    </source>
</evidence>